<evidence type="ECO:0000256" key="1">
    <source>
        <dbReference type="SAM" id="MobiDB-lite"/>
    </source>
</evidence>
<dbReference type="EMBL" id="LNZH02000145">
    <property type="protein sequence ID" value="OCB89940.1"/>
    <property type="molecule type" value="Genomic_DNA"/>
</dbReference>
<evidence type="ECO:0008006" key="4">
    <source>
        <dbReference type="Google" id="ProtNLM"/>
    </source>
</evidence>
<protein>
    <recommendedName>
        <fullName evidence="4">Myb-like domain-containing protein</fullName>
    </recommendedName>
</protein>
<keyword evidence="3" id="KW-1185">Reference proteome</keyword>
<organism evidence="2 3">
    <name type="scientific">Sanghuangporus baumii</name>
    <name type="common">Phellinus baumii</name>
    <dbReference type="NCBI Taxonomy" id="108892"/>
    <lineage>
        <taxon>Eukaryota</taxon>
        <taxon>Fungi</taxon>
        <taxon>Dikarya</taxon>
        <taxon>Basidiomycota</taxon>
        <taxon>Agaricomycotina</taxon>
        <taxon>Agaricomycetes</taxon>
        <taxon>Hymenochaetales</taxon>
        <taxon>Hymenochaetaceae</taxon>
        <taxon>Sanghuangporus</taxon>
    </lineage>
</organism>
<name>A0A9Q5N7L2_SANBA</name>
<feature type="compositionally biased region" description="Basic residues" evidence="1">
    <location>
        <begin position="85"/>
        <end position="99"/>
    </location>
</feature>
<accession>A0A9Q5N7L2</accession>
<feature type="region of interest" description="Disordered" evidence="1">
    <location>
        <begin position="1"/>
        <end position="160"/>
    </location>
</feature>
<dbReference type="Proteomes" id="UP000757232">
    <property type="component" value="Unassembled WGS sequence"/>
</dbReference>
<feature type="compositionally biased region" description="Low complexity" evidence="1">
    <location>
        <begin position="448"/>
        <end position="476"/>
    </location>
</feature>
<sequence length="522" mass="55445">MDNSVYQPLSHALNPPTTDSRPAYAHPVQLQSTVDRNADHDAHADTGPHHEEEEEEDEVEGAVVSPARGDKHSTSNQAQTSPTPSRRRPGRPKGSKNKKPRFDMTAGSAQKQQFSSTPLYSYPQQQQQPDATSSQPTTAAPAQSGAVSQPATSPYPAPDPNNQALYDFQWRVLSLCSEFYNAADELIRNAPQHVLHQCFSLPGNQVDPITLLHEARKACDQLMANPAAAVLKVPPQPASQPPTTPAKSISPPAGPVITNPGSFVMSLSGAAAAAQAPQQGAYNSGATYQNQARYPTTPYYAYATQPTAGAHTYMAQQQVMKPVNLSTPSAAGNQGAWSDEETERLKQLAEESKTAGTSTESGEIDWDWVCNNWGPGRTRHQILIKATNLNLKESSSRATKKRRDTEPVHGVSADHGHNGTVNHSPGMNGVANAAVPNTSTQAVLNAVTAAAASSTSPPHERPSSSSVSPVTVHPQQPAAPPAPPGGGNLMHWPVPSPSPVISSGTLASRSVYYPRDRNGSKA</sequence>
<feature type="region of interest" description="Disordered" evidence="1">
    <location>
        <begin position="325"/>
        <end position="360"/>
    </location>
</feature>
<reference evidence="2" key="1">
    <citation type="submission" date="2016-06" db="EMBL/GenBank/DDBJ databases">
        <title>Draft Genome sequence of the fungus Inonotus baumii.</title>
        <authorList>
            <person name="Zhu H."/>
            <person name="Lin W."/>
        </authorList>
    </citation>
    <scope>NUCLEOTIDE SEQUENCE</scope>
    <source>
        <strain evidence="2">821</strain>
    </source>
</reference>
<evidence type="ECO:0000313" key="2">
    <source>
        <dbReference type="EMBL" id="OCB89940.1"/>
    </source>
</evidence>
<feature type="compositionally biased region" description="Basic and acidic residues" evidence="1">
    <location>
        <begin position="403"/>
        <end position="417"/>
    </location>
</feature>
<evidence type="ECO:0000313" key="3">
    <source>
        <dbReference type="Proteomes" id="UP000757232"/>
    </source>
</evidence>
<feature type="region of interest" description="Disordered" evidence="1">
    <location>
        <begin position="392"/>
        <end position="424"/>
    </location>
</feature>
<feature type="region of interest" description="Disordered" evidence="1">
    <location>
        <begin position="448"/>
        <end position="522"/>
    </location>
</feature>
<comment type="caution">
    <text evidence="2">The sequence shown here is derived from an EMBL/GenBank/DDBJ whole genome shotgun (WGS) entry which is preliminary data.</text>
</comment>
<dbReference type="AlphaFoldDB" id="A0A9Q5N7L2"/>
<feature type="compositionally biased region" description="Basic and acidic residues" evidence="1">
    <location>
        <begin position="343"/>
        <end position="353"/>
    </location>
</feature>
<feature type="compositionally biased region" description="Low complexity" evidence="1">
    <location>
        <begin position="115"/>
        <end position="144"/>
    </location>
</feature>
<proteinExistence type="predicted"/>
<dbReference type="OrthoDB" id="2348945at2759"/>
<feature type="compositionally biased region" description="Basic and acidic residues" evidence="1">
    <location>
        <begin position="36"/>
        <end position="51"/>
    </location>
</feature>
<feature type="compositionally biased region" description="Polar residues" evidence="1">
    <location>
        <begin position="325"/>
        <end position="336"/>
    </location>
</feature>
<gene>
    <name evidence="2" type="ORF">A7U60_g2880</name>
</gene>